<keyword evidence="4" id="KW-0325">Glycoprotein</keyword>
<keyword evidence="6 15" id="KW-0472">Membrane</keyword>
<dbReference type="PROSITE" id="PS51677">
    <property type="entry name" value="NODB"/>
    <property type="match status" value="1"/>
</dbReference>
<dbReference type="OrthoDB" id="407355at2759"/>
<evidence type="ECO:0000256" key="8">
    <source>
        <dbReference type="ARBA" id="ARBA00023285"/>
    </source>
</evidence>
<dbReference type="InterPro" id="IPR050248">
    <property type="entry name" value="Polysacc_deacetylase_ArnD"/>
</dbReference>
<reference evidence="17" key="1">
    <citation type="journal article" date="2021" name="Genome Biol. Evol.">
        <title>The assembled and annotated genome of the fairy-ring fungus Marasmius oreades.</title>
        <authorList>
            <person name="Hiltunen M."/>
            <person name="Ament-Velasquez S.L."/>
            <person name="Johannesson H."/>
        </authorList>
    </citation>
    <scope>NUCLEOTIDE SEQUENCE</scope>
    <source>
        <strain evidence="17">03SP1</strain>
    </source>
</reference>
<evidence type="ECO:0000256" key="4">
    <source>
        <dbReference type="ARBA" id="ARBA00022622"/>
    </source>
</evidence>
<keyword evidence="18" id="KW-1185">Reference proteome</keyword>
<dbReference type="SUPFAM" id="SSF88713">
    <property type="entry name" value="Glycoside hydrolase/deacetylase"/>
    <property type="match status" value="1"/>
</dbReference>
<dbReference type="EMBL" id="CM032187">
    <property type="protein sequence ID" value="KAG7090194.1"/>
    <property type="molecule type" value="Genomic_DNA"/>
</dbReference>
<evidence type="ECO:0000256" key="7">
    <source>
        <dbReference type="ARBA" id="ARBA00023277"/>
    </source>
</evidence>
<keyword evidence="11" id="KW-0624">Polysaccharide degradation</keyword>
<comment type="cofactor">
    <cofactor evidence="1">
        <name>Co(2+)</name>
        <dbReference type="ChEBI" id="CHEBI:48828"/>
    </cofactor>
</comment>
<gene>
    <name evidence="17" type="ORF">E1B28_011798</name>
</gene>
<evidence type="ECO:0000256" key="1">
    <source>
        <dbReference type="ARBA" id="ARBA00001941"/>
    </source>
</evidence>
<dbReference type="Proteomes" id="UP001049176">
    <property type="component" value="Chromosome 7"/>
</dbReference>
<evidence type="ECO:0000256" key="9">
    <source>
        <dbReference type="ARBA" id="ARBA00023288"/>
    </source>
</evidence>
<evidence type="ECO:0000256" key="10">
    <source>
        <dbReference type="ARBA" id="ARBA00023316"/>
    </source>
</evidence>
<dbReference type="GO" id="GO:0000272">
    <property type="term" value="P:polysaccharide catabolic process"/>
    <property type="evidence" value="ECO:0007669"/>
    <property type="project" value="UniProtKB-KW"/>
</dbReference>
<dbReference type="GO" id="GO:0071555">
    <property type="term" value="P:cell wall organization"/>
    <property type="evidence" value="ECO:0007669"/>
    <property type="project" value="UniProtKB-KW"/>
</dbReference>
<dbReference type="GeneID" id="66080873"/>
<keyword evidence="7" id="KW-0119">Carbohydrate metabolism</keyword>
<feature type="domain" description="NodB homology" evidence="16">
    <location>
        <begin position="1"/>
        <end position="117"/>
    </location>
</feature>
<dbReference type="PANTHER" id="PTHR10587">
    <property type="entry name" value="GLYCOSYL TRANSFERASE-RELATED"/>
    <property type="match status" value="1"/>
</dbReference>
<dbReference type="KEGG" id="more:E1B28_011798"/>
<dbReference type="GO" id="GO:0004099">
    <property type="term" value="F:chitin deacetylase activity"/>
    <property type="evidence" value="ECO:0007669"/>
    <property type="project" value="UniProtKB-EC"/>
</dbReference>
<dbReference type="InterPro" id="IPR002509">
    <property type="entry name" value="NODB_dom"/>
</dbReference>
<evidence type="ECO:0000313" key="18">
    <source>
        <dbReference type="Proteomes" id="UP001049176"/>
    </source>
</evidence>
<proteinExistence type="predicted"/>
<evidence type="ECO:0000256" key="13">
    <source>
        <dbReference type="ARBA" id="ARBA00048494"/>
    </source>
</evidence>
<accession>A0A9P7RUW0</accession>
<dbReference type="GO" id="GO:0005886">
    <property type="term" value="C:plasma membrane"/>
    <property type="evidence" value="ECO:0007669"/>
    <property type="project" value="UniProtKB-SubCell"/>
</dbReference>
<dbReference type="EC" id="3.5.1.41" evidence="12"/>
<dbReference type="GO" id="GO:0006032">
    <property type="term" value="P:chitin catabolic process"/>
    <property type="evidence" value="ECO:0007669"/>
    <property type="project" value="UniProtKB-KW"/>
</dbReference>
<evidence type="ECO:0000256" key="12">
    <source>
        <dbReference type="ARBA" id="ARBA00024056"/>
    </source>
</evidence>
<evidence type="ECO:0000256" key="11">
    <source>
        <dbReference type="ARBA" id="ARBA00023326"/>
    </source>
</evidence>
<keyword evidence="15" id="KW-0812">Transmembrane</keyword>
<dbReference type="Gene3D" id="3.20.20.370">
    <property type="entry name" value="Glycoside hydrolase/deacetylase"/>
    <property type="match status" value="1"/>
</dbReference>
<evidence type="ECO:0000256" key="5">
    <source>
        <dbReference type="ARBA" id="ARBA00023024"/>
    </source>
</evidence>
<comment type="subcellular location">
    <subcellularLocation>
        <location evidence="2">Cell membrane</location>
        <topology evidence="2">Lipid-anchor</topology>
        <topology evidence="2">GPI-anchor</topology>
    </subcellularLocation>
</comment>
<evidence type="ECO:0000259" key="16">
    <source>
        <dbReference type="PROSITE" id="PS51677"/>
    </source>
</evidence>
<comment type="catalytic activity">
    <reaction evidence="13">
        <text>[(1-&gt;4)-N-acetyl-beta-D-glucosaminyl](n) + n H2O = chitosan + n acetate</text>
        <dbReference type="Rhea" id="RHEA:10464"/>
        <dbReference type="Rhea" id="RHEA-COMP:9593"/>
        <dbReference type="Rhea" id="RHEA-COMP:9597"/>
        <dbReference type="ChEBI" id="CHEBI:15377"/>
        <dbReference type="ChEBI" id="CHEBI:17029"/>
        <dbReference type="ChEBI" id="CHEBI:30089"/>
        <dbReference type="ChEBI" id="CHEBI:57704"/>
        <dbReference type="EC" id="3.5.1.41"/>
    </reaction>
    <physiologicalReaction direction="left-to-right" evidence="13">
        <dbReference type="Rhea" id="RHEA:10465"/>
    </physiologicalReaction>
</comment>
<keyword evidence="5" id="KW-0146">Chitin degradation</keyword>
<feature type="transmembrane region" description="Helical" evidence="15">
    <location>
        <begin position="195"/>
        <end position="215"/>
    </location>
</feature>
<feature type="region of interest" description="Disordered" evidence="14">
    <location>
        <begin position="136"/>
        <end position="187"/>
    </location>
</feature>
<evidence type="ECO:0000256" key="6">
    <source>
        <dbReference type="ARBA" id="ARBA00023136"/>
    </source>
</evidence>
<evidence type="ECO:0000313" key="17">
    <source>
        <dbReference type="EMBL" id="KAG7090194.1"/>
    </source>
</evidence>
<sequence>MQAIKLVTGVTPTCWRPPFGDVDNRIRAIAKALGLDTILWEYDSDDWQVNAGKATPEQVDNNYQAFVDGAKNGKFNERGGIILTHEINNYTMGEAMKWYPVMKQAFQHLVPVGVAYNKTQPYVEKDHTQPSFAEYVSGERKSSDSDSDSTPSGSGSGSQSSGTTSTGAGPGQSSSTAVSSTSKGKGTGNGAISRFGGGTGSSFLLMVVGFVVVCLRI</sequence>
<dbReference type="Pfam" id="PF01522">
    <property type="entry name" value="Polysacc_deac_1"/>
    <property type="match status" value="1"/>
</dbReference>
<evidence type="ECO:0000256" key="15">
    <source>
        <dbReference type="SAM" id="Phobius"/>
    </source>
</evidence>
<evidence type="ECO:0000256" key="2">
    <source>
        <dbReference type="ARBA" id="ARBA00004609"/>
    </source>
</evidence>
<dbReference type="PANTHER" id="PTHR10587:SF98">
    <property type="entry name" value="CHITIN DEACETYLASE"/>
    <property type="match status" value="1"/>
</dbReference>
<protein>
    <recommendedName>
        <fullName evidence="12">chitin deacetylase</fullName>
        <ecNumber evidence="12">3.5.1.41</ecNumber>
    </recommendedName>
</protein>
<evidence type="ECO:0000256" key="3">
    <source>
        <dbReference type="ARBA" id="ARBA00022475"/>
    </source>
</evidence>
<comment type="caution">
    <text evidence="17">The sequence shown here is derived from an EMBL/GenBank/DDBJ whole genome shotgun (WGS) entry which is preliminary data.</text>
</comment>
<dbReference type="RefSeq" id="XP_043006664.1">
    <property type="nucleotide sequence ID" value="XM_043156852.1"/>
</dbReference>
<keyword evidence="8" id="KW-0170">Cobalt</keyword>
<keyword evidence="10" id="KW-0961">Cell wall biogenesis/degradation</keyword>
<evidence type="ECO:0000256" key="14">
    <source>
        <dbReference type="SAM" id="MobiDB-lite"/>
    </source>
</evidence>
<dbReference type="InterPro" id="IPR011330">
    <property type="entry name" value="Glyco_hydro/deAcase_b/a-brl"/>
</dbReference>
<organism evidence="17 18">
    <name type="scientific">Marasmius oreades</name>
    <name type="common">fairy-ring Marasmius</name>
    <dbReference type="NCBI Taxonomy" id="181124"/>
    <lineage>
        <taxon>Eukaryota</taxon>
        <taxon>Fungi</taxon>
        <taxon>Dikarya</taxon>
        <taxon>Basidiomycota</taxon>
        <taxon>Agaricomycotina</taxon>
        <taxon>Agaricomycetes</taxon>
        <taxon>Agaricomycetidae</taxon>
        <taxon>Agaricales</taxon>
        <taxon>Marasmiineae</taxon>
        <taxon>Marasmiaceae</taxon>
        <taxon>Marasmius</taxon>
    </lineage>
</organism>
<keyword evidence="15" id="KW-1133">Transmembrane helix</keyword>
<keyword evidence="3" id="KW-1003">Cell membrane</keyword>
<dbReference type="GO" id="GO:0009272">
    <property type="term" value="P:fungal-type cell wall biogenesis"/>
    <property type="evidence" value="ECO:0007669"/>
    <property type="project" value="UniProtKB-ARBA"/>
</dbReference>
<dbReference type="GO" id="GO:0098552">
    <property type="term" value="C:side of membrane"/>
    <property type="evidence" value="ECO:0007669"/>
    <property type="project" value="UniProtKB-KW"/>
</dbReference>
<keyword evidence="4" id="KW-0336">GPI-anchor</keyword>
<keyword evidence="9" id="KW-0449">Lipoprotein</keyword>
<dbReference type="AlphaFoldDB" id="A0A9P7RUW0"/>
<name>A0A9P7RUW0_9AGAR</name>
<feature type="compositionally biased region" description="Low complexity" evidence="14">
    <location>
        <begin position="148"/>
        <end position="184"/>
    </location>
</feature>